<dbReference type="PANTHER" id="PTHR46033:SF8">
    <property type="entry name" value="PROTEIN MAINTENANCE OF MERISTEMS-LIKE"/>
    <property type="match status" value="1"/>
</dbReference>
<gene>
    <name evidence="1" type="ORF">J1N35_013933</name>
</gene>
<accession>A0A9D4A9G0</accession>
<dbReference type="Proteomes" id="UP000828251">
    <property type="component" value="Unassembled WGS sequence"/>
</dbReference>
<comment type="caution">
    <text evidence="1">The sequence shown here is derived from an EMBL/GenBank/DDBJ whole genome shotgun (WGS) entry which is preliminary data.</text>
</comment>
<evidence type="ECO:0008006" key="3">
    <source>
        <dbReference type="Google" id="ProtNLM"/>
    </source>
</evidence>
<dbReference type="AlphaFoldDB" id="A0A9D4A9G0"/>
<name>A0A9D4A9G0_9ROSI</name>
<evidence type="ECO:0000313" key="1">
    <source>
        <dbReference type="EMBL" id="KAH1097012.1"/>
    </source>
</evidence>
<dbReference type="OrthoDB" id="784956at2759"/>
<proteinExistence type="predicted"/>
<reference evidence="1 2" key="1">
    <citation type="journal article" date="2021" name="Plant Biotechnol. J.">
        <title>Multi-omics assisted identification of the key and species-specific regulatory components of drought-tolerant mechanisms in Gossypium stocksii.</title>
        <authorList>
            <person name="Yu D."/>
            <person name="Ke L."/>
            <person name="Zhang D."/>
            <person name="Wu Y."/>
            <person name="Sun Y."/>
            <person name="Mei J."/>
            <person name="Sun J."/>
            <person name="Sun Y."/>
        </authorList>
    </citation>
    <scope>NUCLEOTIDE SEQUENCE [LARGE SCALE GENOMIC DNA]</scope>
    <source>
        <strain evidence="2">cv. E1</strain>
        <tissue evidence="1">Leaf</tissue>
    </source>
</reference>
<protein>
    <recommendedName>
        <fullName evidence="3">Aminotransferase-like plant mobile domain-containing protein</fullName>
    </recommendedName>
</protein>
<dbReference type="InterPro" id="IPR044824">
    <property type="entry name" value="MAIN-like"/>
</dbReference>
<dbReference type="GO" id="GO:0010073">
    <property type="term" value="P:meristem maintenance"/>
    <property type="evidence" value="ECO:0007669"/>
    <property type="project" value="InterPro"/>
</dbReference>
<dbReference type="PANTHER" id="PTHR46033">
    <property type="entry name" value="PROTEIN MAIN-LIKE 2"/>
    <property type="match status" value="1"/>
</dbReference>
<sequence length="113" mass="12868">MDHVGAGCQPGVYHMLKACVHCPGYHPDKLIMPYLEAIRFGIAVLVRMVDFRSGLKSALVKWSHSKTHTFHLLCKECTITLEDVAIQLELSVDSDAIMSRRNWTNFWAFTTIF</sequence>
<evidence type="ECO:0000313" key="2">
    <source>
        <dbReference type="Proteomes" id="UP000828251"/>
    </source>
</evidence>
<keyword evidence="2" id="KW-1185">Reference proteome</keyword>
<organism evidence="1 2">
    <name type="scientific">Gossypium stocksii</name>
    <dbReference type="NCBI Taxonomy" id="47602"/>
    <lineage>
        <taxon>Eukaryota</taxon>
        <taxon>Viridiplantae</taxon>
        <taxon>Streptophyta</taxon>
        <taxon>Embryophyta</taxon>
        <taxon>Tracheophyta</taxon>
        <taxon>Spermatophyta</taxon>
        <taxon>Magnoliopsida</taxon>
        <taxon>eudicotyledons</taxon>
        <taxon>Gunneridae</taxon>
        <taxon>Pentapetalae</taxon>
        <taxon>rosids</taxon>
        <taxon>malvids</taxon>
        <taxon>Malvales</taxon>
        <taxon>Malvaceae</taxon>
        <taxon>Malvoideae</taxon>
        <taxon>Gossypium</taxon>
    </lineage>
</organism>
<dbReference type="EMBL" id="JAIQCV010000005">
    <property type="protein sequence ID" value="KAH1097012.1"/>
    <property type="molecule type" value="Genomic_DNA"/>
</dbReference>